<name>A0A0N7L521_PLAHL</name>
<dbReference type="RefSeq" id="XP_024576628.1">
    <property type="nucleotide sequence ID" value="XM_024725897.1"/>
</dbReference>
<dbReference type="GeneID" id="36405526"/>
<keyword evidence="3 7" id="KW-0812">Transmembrane</keyword>
<evidence type="ECO:0000259" key="8">
    <source>
        <dbReference type="PROSITE" id="PS50850"/>
    </source>
</evidence>
<feature type="transmembrane region" description="Helical" evidence="7">
    <location>
        <begin position="498"/>
        <end position="522"/>
    </location>
</feature>
<evidence type="ECO:0000256" key="4">
    <source>
        <dbReference type="ARBA" id="ARBA00022989"/>
    </source>
</evidence>
<dbReference type="InterPro" id="IPR036259">
    <property type="entry name" value="MFS_trans_sf"/>
</dbReference>
<dbReference type="AlphaFoldDB" id="A0A0N7L521"/>
<dbReference type="GO" id="GO:0022857">
    <property type="term" value="F:transmembrane transporter activity"/>
    <property type="evidence" value="ECO:0007669"/>
    <property type="project" value="InterPro"/>
</dbReference>
<proteinExistence type="predicted"/>
<feature type="transmembrane region" description="Helical" evidence="7">
    <location>
        <begin position="55"/>
        <end position="79"/>
    </location>
</feature>
<feature type="region of interest" description="Disordered" evidence="6">
    <location>
        <begin position="612"/>
        <end position="633"/>
    </location>
</feature>
<evidence type="ECO:0000256" key="3">
    <source>
        <dbReference type="ARBA" id="ARBA00022692"/>
    </source>
</evidence>
<feature type="compositionally biased region" description="Low complexity" evidence="6">
    <location>
        <begin position="343"/>
        <end position="356"/>
    </location>
</feature>
<feature type="transmembrane region" description="Helical" evidence="7">
    <location>
        <begin position="192"/>
        <end position="213"/>
    </location>
</feature>
<keyword evidence="10" id="KW-1185">Reference proteome</keyword>
<feature type="transmembrane region" description="Helical" evidence="7">
    <location>
        <begin position="160"/>
        <end position="180"/>
    </location>
</feature>
<dbReference type="PROSITE" id="PS00217">
    <property type="entry name" value="SUGAR_TRANSPORT_2"/>
    <property type="match status" value="1"/>
</dbReference>
<feature type="transmembrane region" description="Helical" evidence="7">
    <location>
        <begin position="225"/>
        <end position="245"/>
    </location>
</feature>
<protein>
    <submittedName>
        <fullName evidence="9">Predicted transporter (Major facilitator superfamily)</fullName>
    </submittedName>
</protein>
<sequence>MAEATHVFVHVRQRLDALTYDGHSQYLLSSLPVVSPFQPPVVQTSRRRVTVCGSLLWYAGLTTFYFRLVVLLGTGWLLAMVESITFLYARPAAQEDIAITSPNEAILLFGVSFFGGGLGCLVSGISADYFGRRPVLLSLQCFWIIINALTAGAWNYASLVTLRLLAGVGIGGQMPLLAILALEFSPTRTRGIVIILSVSFAGLGIFLGVGYGQLMNTEKELGWRLMHFVLSAIALVILIIFYMTVDESPKFLASVGRSDEAFSVLNKIEMVHGITRSVRVTVPTSLYEPPSQQPQSNYEWYVESFDSNSNIEMDMQRHDGDDDGIRSSSSKPVPGMEVTKACTQSQRSSTSRLQNQSQSYECTHRLDNRGIPLYNFAFVTNTSFRSALSHRLVVLFSHSMARRTTMIWFFWFAESTCCSGAILTTLAMAKTFQQVKNSDPDLTLFDQLLWAFLLFPGILLNTAIIERLGRRVTLGLFLFCSGIIMVISAWILHEDSKWTEFILAFGVMIVSIGGSIGALIVLTSEQFPLVTRALGISTAAAWCHFGTFLGVYLVFRRYLDDTHWTWQQKRWTLAVYGALVLVLLPLILLMGPEKHGRDIDALFVQDPQENCANSNRESSSQLSASSSGPTNTRHCVLSKRIDNALKSSEKEDSLRKHVKFSNMKQCESETQENSCESSLSSDEISEHDAIGAGHDRHQNLRLNLHENQSLRPSILENLEPILIDWRHSLSSSCSDSKIVDSDSNVPCTNDAHLSAAERFSINLEMFDTFTFISTPVLGGDNCTHHEHRKESNSHKL</sequence>
<dbReference type="InterPro" id="IPR020846">
    <property type="entry name" value="MFS_dom"/>
</dbReference>
<feature type="transmembrane region" description="Helical" evidence="7">
    <location>
        <begin position="472"/>
        <end position="492"/>
    </location>
</feature>
<evidence type="ECO:0000313" key="9">
    <source>
        <dbReference type="EMBL" id="CEG40259.1"/>
    </source>
</evidence>
<evidence type="ECO:0000256" key="5">
    <source>
        <dbReference type="ARBA" id="ARBA00023136"/>
    </source>
</evidence>
<feature type="domain" description="Major facilitator superfamily (MFS) profile" evidence="8">
    <location>
        <begin position="68"/>
        <end position="595"/>
    </location>
</feature>
<feature type="transmembrane region" description="Helical" evidence="7">
    <location>
        <begin position="407"/>
        <end position="428"/>
    </location>
</feature>
<feature type="transmembrane region" description="Helical" evidence="7">
    <location>
        <begin position="573"/>
        <end position="591"/>
    </location>
</feature>
<evidence type="ECO:0000256" key="2">
    <source>
        <dbReference type="ARBA" id="ARBA00022448"/>
    </source>
</evidence>
<dbReference type="SUPFAM" id="SSF103473">
    <property type="entry name" value="MFS general substrate transporter"/>
    <property type="match status" value="1"/>
</dbReference>
<dbReference type="OrthoDB" id="4139357at2759"/>
<dbReference type="Pfam" id="PF00083">
    <property type="entry name" value="Sugar_tr"/>
    <property type="match status" value="2"/>
</dbReference>
<organism evidence="9 10">
    <name type="scientific">Plasmopara halstedii</name>
    <name type="common">Downy mildew of sunflower</name>
    <dbReference type="NCBI Taxonomy" id="4781"/>
    <lineage>
        <taxon>Eukaryota</taxon>
        <taxon>Sar</taxon>
        <taxon>Stramenopiles</taxon>
        <taxon>Oomycota</taxon>
        <taxon>Peronosporomycetes</taxon>
        <taxon>Peronosporales</taxon>
        <taxon>Peronosporaceae</taxon>
        <taxon>Plasmopara</taxon>
    </lineage>
</organism>
<dbReference type="InterPro" id="IPR005829">
    <property type="entry name" value="Sugar_transporter_CS"/>
</dbReference>
<feature type="region of interest" description="Disordered" evidence="6">
    <location>
        <begin position="317"/>
        <end position="356"/>
    </location>
</feature>
<feature type="transmembrane region" description="Helical" evidence="7">
    <location>
        <begin position="448"/>
        <end position="465"/>
    </location>
</feature>
<dbReference type="Gene3D" id="1.20.1250.20">
    <property type="entry name" value="MFS general substrate transporter like domains"/>
    <property type="match status" value="1"/>
</dbReference>
<feature type="transmembrane region" description="Helical" evidence="7">
    <location>
        <begin position="135"/>
        <end position="154"/>
    </location>
</feature>
<evidence type="ECO:0000313" key="10">
    <source>
        <dbReference type="Proteomes" id="UP000054928"/>
    </source>
</evidence>
<evidence type="ECO:0000256" key="1">
    <source>
        <dbReference type="ARBA" id="ARBA00004141"/>
    </source>
</evidence>
<keyword evidence="2" id="KW-0813">Transport</keyword>
<keyword evidence="4 7" id="KW-1133">Transmembrane helix</keyword>
<dbReference type="OMA" id="IWFFWFA"/>
<evidence type="ECO:0000256" key="6">
    <source>
        <dbReference type="SAM" id="MobiDB-lite"/>
    </source>
</evidence>
<dbReference type="PANTHER" id="PTHR23511:SF5">
    <property type="entry name" value="MAJOR FACILITATOR-TYPE TRANSPORTER HXNZ-RELATED"/>
    <property type="match status" value="1"/>
</dbReference>
<accession>A0A0N7L521</accession>
<feature type="transmembrane region" description="Helical" evidence="7">
    <location>
        <begin position="105"/>
        <end position="123"/>
    </location>
</feature>
<dbReference type="PANTHER" id="PTHR23511">
    <property type="entry name" value="SYNAPTIC VESICLE GLYCOPROTEIN 2"/>
    <property type="match status" value="1"/>
</dbReference>
<dbReference type="PROSITE" id="PS50850">
    <property type="entry name" value="MFS"/>
    <property type="match status" value="1"/>
</dbReference>
<dbReference type="Proteomes" id="UP000054928">
    <property type="component" value="Unassembled WGS sequence"/>
</dbReference>
<dbReference type="PROSITE" id="PS00216">
    <property type="entry name" value="SUGAR_TRANSPORT_1"/>
    <property type="match status" value="1"/>
</dbReference>
<keyword evidence="5 7" id="KW-0472">Membrane</keyword>
<feature type="transmembrane region" description="Helical" evidence="7">
    <location>
        <begin position="534"/>
        <end position="553"/>
    </location>
</feature>
<comment type="subcellular location">
    <subcellularLocation>
        <location evidence="1">Membrane</location>
        <topology evidence="1">Multi-pass membrane protein</topology>
    </subcellularLocation>
</comment>
<feature type="region of interest" description="Disordered" evidence="6">
    <location>
        <begin position="663"/>
        <end position="685"/>
    </location>
</feature>
<reference evidence="10" key="1">
    <citation type="submission" date="2014-09" db="EMBL/GenBank/DDBJ databases">
        <authorList>
            <person name="Sharma Rahul"/>
            <person name="Thines Marco"/>
        </authorList>
    </citation>
    <scope>NUCLEOTIDE SEQUENCE [LARGE SCALE GENOMIC DNA]</scope>
</reference>
<feature type="compositionally biased region" description="Low complexity" evidence="6">
    <location>
        <begin position="614"/>
        <end position="627"/>
    </location>
</feature>
<evidence type="ECO:0000256" key="7">
    <source>
        <dbReference type="SAM" id="Phobius"/>
    </source>
</evidence>
<dbReference type="InterPro" id="IPR005828">
    <property type="entry name" value="MFS_sugar_transport-like"/>
</dbReference>
<feature type="compositionally biased region" description="Low complexity" evidence="6">
    <location>
        <begin position="672"/>
        <end position="682"/>
    </location>
</feature>
<dbReference type="EMBL" id="CCYD01000468">
    <property type="protein sequence ID" value="CEG40259.1"/>
    <property type="molecule type" value="Genomic_DNA"/>
</dbReference>
<dbReference type="GO" id="GO:0016020">
    <property type="term" value="C:membrane"/>
    <property type="evidence" value="ECO:0007669"/>
    <property type="project" value="UniProtKB-SubCell"/>
</dbReference>